<dbReference type="Pfam" id="PF00072">
    <property type="entry name" value="Response_reg"/>
    <property type="match status" value="1"/>
</dbReference>
<dbReference type="EMBL" id="JAGJCF010000001">
    <property type="protein sequence ID" value="MBP0614481.1"/>
    <property type="molecule type" value="Genomic_DNA"/>
</dbReference>
<dbReference type="PRINTS" id="PR00038">
    <property type="entry name" value="HTHLUXR"/>
</dbReference>
<dbReference type="CDD" id="cd06170">
    <property type="entry name" value="LuxR_C_like"/>
    <property type="match status" value="1"/>
</dbReference>
<name>A0ABS4BE79_9HYPH</name>
<evidence type="ECO:0000256" key="3">
    <source>
        <dbReference type="ARBA" id="ARBA00023163"/>
    </source>
</evidence>
<evidence type="ECO:0000313" key="7">
    <source>
        <dbReference type="EMBL" id="MBP0614481.1"/>
    </source>
</evidence>
<gene>
    <name evidence="7" type="ORF">J6595_02690</name>
</gene>
<dbReference type="SMART" id="SM00421">
    <property type="entry name" value="HTH_LUXR"/>
    <property type="match status" value="1"/>
</dbReference>
<dbReference type="PROSITE" id="PS50110">
    <property type="entry name" value="RESPONSE_REGULATORY"/>
    <property type="match status" value="1"/>
</dbReference>
<dbReference type="SMART" id="SM00448">
    <property type="entry name" value="REC"/>
    <property type="match status" value="1"/>
</dbReference>
<evidence type="ECO:0000259" key="5">
    <source>
        <dbReference type="PROSITE" id="PS50043"/>
    </source>
</evidence>
<evidence type="ECO:0000256" key="4">
    <source>
        <dbReference type="PROSITE-ProRule" id="PRU00169"/>
    </source>
</evidence>
<accession>A0ABS4BE79</accession>
<dbReference type="Pfam" id="PF00196">
    <property type="entry name" value="GerE"/>
    <property type="match status" value="1"/>
</dbReference>
<sequence>MTGVLGIIDDDSAVLESLTALFETRGYVVHGFETAQALLDLIGDEASKKSFDCLIVDLRMPGMTGIELQRRLSQSPDPPLPIIVITAFGEVRSAVEAVKLGAEDFIEKPFEDDALVEAVATAIQRSRPIREKMEARNRAILRLSSLSPREREILSLVAAGAPSKVIADDLGISRRTVEIHRTNIMRKVEAQNLAELIGLVYLAESRPRGR</sequence>
<dbReference type="Gene3D" id="1.10.10.10">
    <property type="entry name" value="Winged helix-like DNA-binding domain superfamily/Winged helix DNA-binding domain"/>
    <property type="match status" value="1"/>
</dbReference>
<dbReference type="InterPro" id="IPR011006">
    <property type="entry name" value="CheY-like_superfamily"/>
</dbReference>
<dbReference type="PANTHER" id="PTHR44688">
    <property type="entry name" value="DNA-BINDING TRANSCRIPTIONAL ACTIVATOR DEVR_DOSR"/>
    <property type="match status" value="1"/>
</dbReference>
<dbReference type="Proteomes" id="UP000678276">
    <property type="component" value="Unassembled WGS sequence"/>
</dbReference>
<dbReference type="RefSeq" id="WP_209592876.1">
    <property type="nucleotide sequence ID" value="NZ_JAGJCF010000001.1"/>
</dbReference>
<organism evidence="7 8">
    <name type="scientific">Jiella mangrovi</name>
    <dbReference type="NCBI Taxonomy" id="2821407"/>
    <lineage>
        <taxon>Bacteria</taxon>
        <taxon>Pseudomonadati</taxon>
        <taxon>Pseudomonadota</taxon>
        <taxon>Alphaproteobacteria</taxon>
        <taxon>Hyphomicrobiales</taxon>
        <taxon>Aurantimonadaceae</taxon>
        <taxon>Jiella</taxon>
    </lineage>
</organism>
<keyword evidence="4" id="KW-0597">Phosphoprotein</keyword>
<dbReference type="InterPro" id="IPR000792">
    <property type="entry name" value="Tscrpt_reg_LuxR_C"/>
</dbReference>
<evidence type="ECO:0000313" key="8">
    <source>
        <dbReference type="Proteomes" id="UP000678276"/>
    </source>
</evidence>
<feature type="modified residue" description="4-aspartylphosphate" evidence="4">
    <location>
        <position position="57"/>
    </location>
</feature>
<dbReference type="PROSITE" id="PS50043">
    <property type="entry name" value="HTH_LUXR_2"/>
    <property type="match status" value="1"/>
</dbReference>
<evidence type="ECO:0000256" key="2">
    <source>
        <dbReference type="ARBA" id="ARBA00023125"/>
    </source>
</evidence>
<proteinExistence type="predicted"/>
<dbReference type="PANTHER" id="PTHR44688:SF16">
    <property type="entry name" value="DNA-BINDING TRANSCRIPTIONAL ACTIVATOR DEVR_DOSR"/>
    <property type="match status" value="1"/>
</dbReference>
<reference evidence="7 8" key="1">
    <citation type="submission" date="2021-04" db="EMBL/GenBank/DDBJ databases">
        <title>Whole genome sequence of Jiella sp. KSK16Y-1.</title>
        <authorList>
            <person name="Tuo L."/>
        </authorList>
    </citation>
    <scope>NUCLEOTIDE SEQUENCE [LARGE SCALE GENOMIC DNA]</scope>
    <source>
        <strain evidence="7 8">KSK16Y-1</strain>
    </source>
</reference>
<protein>
    <submittedName>
        <fullName evidence="7">Response regulator transcription factor</fullName>
    </submittedName>
</protein>
<dbReference type="InterPro" id="IPR001789">
    <property type="entry name" value="Sig_transdc_resp-reg_receiver"/>
</dbReference>
<feature type="domain" description="HTH luxR-type" evidence="5">
    <location>
        <begin position="139"/>
        <end position="206"/>
    </location>
</feature>
<keyword evidence="8" id="KW-1185">Reference proteome</keyword>
<dbReference type="PROSITE" id="PS00622">
    <property type="entry name" value="HTH_LUXR_1"/>
    <property type="match status" value="1"/>
</dbReference>
<dbReference type="SUPFAM" id="SSF52172">
    <property type="entry name" value="CheY-like"/>
    <property type="match status" value="1"/>
</dbReference>
<keyword evidence="3" id="KW-0804">Transcription</keyword>
<evidence type="ECO:0000259" key="6">
    <source>
        <dbReference type="PROSITE" id="PS50110"/>
    </source>
</evidence>
<dbReference type="InterPro" id="IPR016032">
    <property type="entry name" value="Sig_transdc_resp-reg_C-effctor"/>
</dbReference>
<keyword evidence="1" id="KW-0805">Transcription regulation</keyword>
<feature type="domain" description="Response regulatory" evidence="6">
    <location>
        <begin position="4"/>
        <end position="123"/>
    </location>
</feature>
<comment type="caution">
    <text evidence="7">The sequence shown here is derived from an EMBL/GenBank/DDBJ whole genome shotgun (WGS) entry which is preliminary data.</text>
</comment>
<dbReference type="InterPro" id="IPR036388">
    <property type="entry name" value="WH-like_DNA-bd_sf"/>
</dbReference>
<evidence type="ECO:0000256" key="1">
    <source>
        <dbReference type="ARBA" id="ARBA00023015"/>
    </source>
</evidence>
<dbReference type="Gene3D" id="3.40.50.2300">
    <property type="match status" value="1"/>
</dbReference>
<dbReference type="SUPFAM" id="SSF46894">
    <property type="entry name" value="C-terminal effector domain of the bipartite response regulators"/>
    <property type="match status" value="1"/>
</dbReference>
<keyword evidence="2" id="KW-0238">DNA-binding</keyword>